<evidence type="ECO:0000313" key="7">
    <source>
        <dbReference type="EMBL" id="MFC3937781.1"/>
    </source>
</evidence>
<dbReference type="EMBL" id="JBHSAJ010000111">
    <property type="protein sequence ID" value="MFC3937781.1"/>
    <property type="molecule type" value="Genomic_DNA"/>
</dbReference>
<name>A0ABV8DGT0_9BURK</name>
<evidence type="ECO:0000256" key="1">
    <source>
        <dbReference type="ARBA" id="ARBA00022670"/>
    </source>
</evidence>
<keyword evidence="2" id="KW-0479">Metal-binding</keyword>
<protein>
    <submittedName>
        <fullName evidence="7">Mov34/MPN/PAD-1 family protein</fullName>
    </submittedName>
</protein>
<evidence type="ECO:0000259" key="6">
    <source>
        <dbReference type="Pfam" id="PF14464"/>
    </source>
</evidence>
<organism evidence="7 8">
    <name type="scientific">Acidovorax facilis</name>
    <dbReference type="NCBI Taxonomy" id="12917"/>
    <lineage>
        <taxon>Bacteria</taxon>
        <taxon>Pseudomonadati</taxon>
        <taxon>Pseudomonadota</taxon>
        <taxon>Betaproteobacteria</taxon>
        <taxon>Burkholderiales</taxon>
        <taxon>Comamonadaceae</taxon>
        <taxon>Acidovorax</taxon>
    </lineage>
</organism>
<keyword evidence="4" id="KW-0862">Zinc</keyword>
<dbReference type="Gene3D" id="3.40.140.10">
    <property type="entry name" value="Cytidine Deaminase, domain 2"/>
    <property type="match status" value="1"/>
</dbReference>
<evidence type="ECO:0000313" key="8">
    <source>
        <dbReference type="Proteomes" id="UP001595693"/>
    </source>
</evidence>
<dbReference type="InterPro" id="IPR028090">
    <property type="entry name" value="JAB_dom_prok"/>
</dbReference>
<sequence>MKFASNVLSLFEENVQRGYGRNETVGQLYARELTTTDIVIEHATVLPPVSASPTGVRFSTYQAFDERAKLFEIGLHCVGLWHTHPVSTPKPSMKDELLAANYARAAAKDLPGVVFVILGTKPFPRGIGVWFHDQKSLRQLTLEASR</sequence>
<gene>
    <name evidence="7" type="ORF">ACFOW3_24435</name>
</gene>
<evidence type="ECO:0000256" key="5">
    <source>
        <dbReference type="ARBA" id="ARBA00023049"/>
    </source>
</evidence>
<keyword evidence="1" id="KW-0645">Protease</keyword>
<dbReference type="Pfam" id="PF14464">
    <property type="entry name" value="Prok-JAB"/>
    <property type="match status" value="1"/>
</dbReference>
<dbReference type="Proteomes" id="UP001595693">
    <property type="component" value="Unassembled WGS sequence"/>
</dbReference>
<accession>A0ABV8DGT0</accession>
<comment type="caution">
    <text evidence="7">The sequence shown here is derived from an EMBL/GenBank/DDBJ whole genome shotgun (WGS) entry which is preliminary data.</text>
</comment>
<keyword evidence="5" id="KW-0482">Metalloprotease</keyword>
<dbReference type="SUPFAM" id="SSF102712">
    <property type="entry name" value="JAB1/MPN domain"/>
    <property type="match status" value="1"/>
</dbReference>
<keyword evidence="3" id="KW-0378">Hydrolase</keyword>
<keyword evidence="8" id="KW-1185">Reference proteome</keyword>
<proteinExistence type="predicted"/>
<evidence type="ECO:0000256" key="3">
    <source>
        <dbReference type="ARBA" id="ARBA00022801"/>
    </source>
</evidence>
<evidence type="ECO:0000256" key="2">
    <source>
        <dbReference type="ARBA" id="ARBA00022723"/>
    </source>
</evidence>
<reference evidence="8" key="1">
    <citation type="journal article" date="2019" name="Int. J. Syst. Evol. Microbiol.">
        <title>The Global Catalogue of Microorganisms (GCM) 10K type strain sequencing project: providing services to taxonomists for standard genome sequencing and annotation.</title>
        <authorList>
            <consortium name="The Broad Institute Genomics Platform"/>
            <consortium name="The Broad Institute Genome Sequencing Center for Infectious Disease"/>
            <person name="Wu L."/>
            <person name="Ma J."/>
        </authorList>
    </citation>
    <scope>NUCLEOTIDE SEQUENCE [LARGE SCALE GENOMIC DNA]</scope>
    <source>
        <strain evidence="8">CCUG 2113</strain>
    </source>
</reference>
<evidence type="ECO:0000256" key="4">
    <source>
        <dbReference type="ARBA" id="ARBA00022833"/>
    </source>
</evidence>
<feature type="domain" description="JAB" evidence="6">
    <location>
        <begin position="22"/>
        <end position="120"/>
    </location>
</feature>
<dbReference type="RefSeq" id="WP_082437189.1">
    <property type="nucleotide sequence ID" value="NZ_JAMXAX010000293.1"/>
</dbReference>